<evidence type="ECO:0000313" key="3">
    <source>
        <dbReference type="EMBL" id="QYZ78042.1"/>
    </source>
</evidence>
<gene>
    <name evidence="3" type="ORF">E2N92_00650</name>
</gene>
<dbReference type="KEGG" id="mfk:E2N92_00650"/>
<evidence type="ECO:0000256" key="1">
    <source>
        <dbReference type="SAM" id="MobiDB-lite"/>
    </source>
</evidence>
<keyword evidence="4" id="KW-1185">Reference proteome</keyword>
<evidence type="ECO:0000313" key="4">
    <source>
        <dbReference type="Proteomes" id="UP000826709"/>
    </source>
</evidence>
<name>A0A8G1A0W4_9EURY</name>
<feature type="region of interest" description="Disordered" evidence="1">
    <location>
        <begin position="1"/>
        <end position="30"/>
    </location>
</feature>
<sequence>MKNATSGKRRKNPADDTNGTTHLHRGRSRDGSVGWFAEMGYEVLYGPEIAPDGTHPERESYREPLLTGRLRAALLRLNPDLPLPRREQPRLPPVPHRSVTVEYRDDDGAVRHGIARIIDPSRPEKNDWLAVNQYTIFQTVKASLVKATARWTSSSSSGWTNPTSRSSLTSSSPK</sequence>
<dbReference type="GO" id="GO:0005524">
    <property type="term" value="F:ATP binding"/>
    <property type="evidence" value="ECO:0007669"/>
    <property type="project" value="UniProtKB-KW"/>
</dbReference>
<evidence type="ECO:0000259" key="2">
    <source>
        <dbReference type="Pfam" id="PF04313"/>
    </source>
</evidence>
<dbReference type="GO" id="GO:0009035">
    <property type="term" value="F:type I site-specific deoxyribonuclease activity"/>
    <property type="evidence" value="ECO:0007669"/>
    <property type="project" value="UniProtKB-EC"/>
</dbReference>
<dbReference type="GO" id="GO:0003677">
    <property type="term" value="F:DNA binding"/>
    <property type="evidence" value="ECO:0007669"/>
    <property type="project" value="UniProtKB-KW"/>
</dbReference>
<dbReference type="InterPro" id="IPR007409">
    <property type="entry name" value="Restrct_endonuc_type1_HsdR_N"/>
</dbReference>
<protein>
    <recommendedName>
        <fullName evidence="2">Restriction endonuclease type I HsdR N-terminal domain-containing protein</fullName>
    </recommendedName>
</protein>
<organism evidence="3 4">
    <name type="scientific">Methanofollis formosanus</name>
    <dbReference type="NCBI Taxonomy" id="299308"/>
    <lineage>
        <taxon>Archaea</taxon>
        <taxon>Methanobacteriati</taxon>
        <taxon>Methanobacteriota</taxon>
        <taxon>Stenosarchaea group</taxon>
        <taxon>Methanomicrobia</taxon>
        <taxon>Methanomicrobiales</taxon>
        <taxon>Methanomicrobiaceae</taxon>
        <taxon>Methanofollis</taxon>
    </lineage>
</organism>
<reference evidence="3" key="2">
    <citation type="submission" date="2019-03" db="EMBL/GenBank/DDBJ databases">
        <authorList>
            <person name="Chen S.-C."/>
            <person name="Wu S.-Y."/>
            <person name="Lai M.-C."/>
        </authorList>
    </citation>
    <scope>NUCLEOTIDE SEQUENCE</scope>
    <source>
        <strain evidence="3">ML15</strain>
    </source>
</reference>
<feature type="domain" description="Restriction endonuclease type I HsdR N-terminal" evidence="2">
    <location>
        <begin position="35"/>
        <end position="136"/>
    </location>
</feature>
<dbReference type="GO" id="GO:0009307">
    <property type="term" value="P:DNA restriction-modification system"/>
    <property type="evidence" value="ECO:0007669"/>
    <property type="project" value="UniProtKB-KW"/>
</dbReference>
<accession>A0A8G1A0W4</accession>
<feature type="compositionally biased region" description="Low complexity" evidence="1">
    <location>
        <begin position="152"/>
        <end position="174"/>
    </location>
</feature>
<dbReference type="Proteomes" id="UP000826709">
    <property type="component" value="Chromosome"/>
</dbReference>
<reference evidence="3" key="1">
    <citation type="journal article" date="2005" name="Int. J. Syst. Evol. Microbiol.">
        <title>Methanofollis formosanus sp. nov., isolated from a fish pond.</title>
        <authorList>
            <person name="Wu S.Y."/>
            <person name="Chen S.C."/>
            <person name="Lai M.C."/>
        </authorList>
    </citation>
    <scope>NUCLEOTIDE SEQUENCE</scope>
    <source>
        <strain evidence="3">ML15</strain>
    </source>
</reference>
<proteinExistence type="predicted"/>
<dbReference type="Pfam" id="PF04313">
    <property type="entry name" value="HSDR_N"/>
    <property type="match status" value="1"/>
</dbReference>
<dbReference type="EMBL" id="CP037968">
    <property type="protein sequence ID" value="QYZ78042.1"/>
    <property type="molecule type" value="Genomic_DNA"/>
</dbReference>
<feature type="region of interest" description="Disordered" evidence="1">
    <location>
        <begin position="151"/>
        <end position="174"/>
    </location>
</feature>
<dbReference type="AlphaFoldDB" id="A0A8G1A0W4"/>